<organism evidence="4 5">
    <name type="scientific">Elsinoe australis</name>
    <dbReference type="NCBI Taxonomy" id="40998"/>
    <lineage>
        <taxon>Eukaryota</taxon>
        <taxon>Fungi</taxon>
        <taxon>Dikarya</taxon>
        <taxon>Ascomycota</taxon>
        <taxon>Pezizomycotina</taxon>
        <taxon>Dothideomycetes</taxon>
        <taxon>Dothideomycetidae</taxon>
        <taxon>Myriangiales</taxon>
        <taxon>Elsinoaceae</taxon>
        <taxon>Elsinoe</taxon>
    </lineage>
</organism>
<keyword evidence="2" id="KW-0732">Signal</keyword>
<feature type="signal peptide" evidence="2">
    <location>
        <begin position="1"/>
        <end position="20"/>
    </location>
</feature>
<dbReference type="Proteomes" id="UP000243723">
    <property type="component" value="Unassembled WGS sequence"/>
</dbReference>
<dbReference type="EMBL" id="NHZQ01000447">
    <property type="protein sequence ID" value="PSK34252.1"/>
    <property type="molecule type" value="Genomic_DNA"/>
</dbReference>
<dbReference type="Gene3D" id="3.90.210.10">
    <property type="entry name" value="Heat-Labile Enterotoxin, subunit A"/>
    <property type="match status" value="1"/>
</dbReference>
<evidence type="ECO:0000313" key="5">
    <source>
        <dbReference type="Proteomes" id="UP000243723"/>
    </source>
</evidence>
<dbReference type="Pfam" id="PF22596">
    <property type="entry name" value="Scabin-like"/>
    <property type="match status" value="1"/>
</dbReference>
<feature type="domain" description="Pierisin-like" evidence="3">
    <location>
        <begin position="29"/>
        <end position="150"/>
    </location>
</feature>
<keyword evidence="5" id="KW-1185">Reference proteome</keyword>
<dbReference type="InterPro" id="IPR054695">
    <property type="entry name" value="Pierisin-like_dom"/>
</dbReference>
<accession>A0A2P7YE56</accession>
<feature type="region of interest" description="Disordered" evidence="1">
    <location>
        <begin position="101"/>
        <end position="168"/>
    </location>
</feature>
<name>A0A2P7YE56_9PEZI</name>
<evidence type="ECO:0000256" key="1">
    <source>
        <dbReference type="SAM" id="MobiDB-lite"/>
    </source>
</evidence>
<dbReference type="STRING" id="40998.A0A2P7YE56"/>
<evidence type="ECO:0000259" key="3">
    <source>
        <dbReference type="Pfam" id="PF22596"/>
    </source>
</evidence>
<reference evidence="4 5" key="1">
    <citation type="submission" date="2017-05" db="EMBL/GenBank/DDBJ databases">
        <title>Draft genome sequence of Elsinoe australis.</title>
        <authorList>
            <person name="Cheng Q."/>
        </authorList>
    </citation>
    <scope>NUCLEOTIDE SEQUENCE [LARGE SCALE GENOMIC DNA]</scope>
    <source>
        <strain evidence="4 5">NL1</strain>
    </source>
</reference>
<comment type="caution">
    <text evidence="4">The sequence shown here is derived from an EMBL/GenBank/DDBJ whole genome shotgun (WGS) entry which is preliminary data.</text>
</comment>
<dbReference type="AlphaFoldDB" id="A0A2P7YE56"/>
<feature type="compositionally biased region" description="Polar residues" evidence="1">
    <location>
        <begin position="124"/>
        <end position="149"/>
    </location>
</feature>
<sequence length="168" mass="18130">MHFSASQVFVFGLLALTAQARPADEPDTVYRKDTRTPGQIEDAGGFQTKAQTNNLPPNMNLRTHLMPPGGTVQDNSGFVSTTKDPKYANKWAGGGGYTYEIAKPPTEPKPPAYLDANKEVPDNRFSQQREMSSMGNIPASQINSAQQVQRGKPVGPKIPMGKPSGSRG</sequence>
<evidence type="ECO:0000256" key="2">
    <source>
        <dbReference type="SAM" id="SignalP"/>
    </source>
</evidence>
<proteinExistence type="predicted"/>
<dbReference type="SUPFAM" id="SSF56399">
    <property type="entry name" value="ADP-ribosylation"/>
    <property type="match status" value="1"/>
</dbReference>
<feature type="chain" id="PRO_5015119840" description="Pierisin-like domain-containing protein" evidence="2">
    <location>
        <begin position="21"/>
        <end position="168"/>
    </location>
</feature>
<evidence type="ECO:0000313" key="4">
    <source>
        <dbReference type="EMBL" id="PSK34252.1"/>
    </source>
</evidence>
<dbReference type="OrthoDB" id="3794605at2759"/>
<gene>
    <name evidence="4" type="ORF">B9Z65_8578</name>
</gene>
<protein>
    <recommendedName>
        <fullName evidence="3">Pierisin-like domain-containing protein</fullName>
    </recommendedName>
</protein>